<dbReference type="InterPro" id="IPR001764">
    <property type="entry name" value="Glyco_hydro_3_N"/>
</dbReference>
<dbReference type="Gene3D" id="3.20.20.300">
    <property type="entry name" value="Glycoside hydrolase, family 3, N-terminal domain"/>
    <property type="match status" value="1"/>
</dbReference>
<dbReference type="Pfam" id="PF00933">
    <property type="entry name" value="Glyco_hydro_3"/>
    <property type="match status" value="1"/>
</dbReference>
<dbReference type="InterPro" id="IPR036962">
    <property type="entry name" value="Glyco_hydro_3_N_sf"/>
</dbReference>
<evidence type="ECO:0000256" key="1">
    <source>
        <dbReference type="ARBA" id="ARBA00001231"/>
    </source>
</evidence>
<feature type="signal peptide" evidence="6">
    <location>
        <begin position="1"/>
        <end position="23"/>
    </location>
</feature>
<gene>
    <name evidence="8" type="ORF">ACFFGH_10440</name>
</gene>
<comment type="similarity">
    <text evidence="2">Belongs to the glycosyl hydrolase 3 family.</text>
</comment>
<protein>
    <recommendedName>
        <fullName evidence="3">beta-N-acetylhexosaminidase</fullName>
        <ecNumber evidence="3">3.2.1.52</ecNumber>
    </recommendedName>
</protein>
<keyword evidence="5" id="KW-0326">Glycosidase</keyword>
<dbReference type="PROSITE" id="PS51257">
    <property type="entry name" value="PROKAR_LIPOPROTEIN"/>
    <property type="match status" value="1"/>
</dbReference>
<dbReference type="EC" id="3.2.1.52" evidence="3"/>
<dbReference type="RefSeq" id="WP_386667947.1">
    <property type="nucleotide sequence ID" value="NZ_JBHLTG010000002.1"/>
</dbReference>
<comment type="caution">
    <text evidence="8">The sequence shown here is derived from an EMBL/GenBank/DDBJ whole genome shotgun (WGS) entry which is preliminary data.</text>
</comment>
<dbReference type="PANTHER" id="PTHR30480">
    <property type="entry name" value="BETA-HEXOSAMINIDASE-RELATED"/>
    <property type="match status" value="1"/>
</dbReference>
<sequence>MLARFRSALIAALAVACVVTGCAAVPPRATAPLISEPARPRAVQMNENPARAFVLRRLSAMTVAEKAASVLMLHTGGTDVDALRGLVEGNGLGGLILMGDNVPVPDSRLARITDALVTDPELPPLIAIDQEGGIVRRVHSDDGPAAGRLRSRPANETRSAFEDRAELLAGLGVNVNFGIVADATGQHGSFIRSRTLGNTPVEAAPRVAAAVRGERGRVLSTLKHFPGHGVAPGDSHSSIPGTGMGEKEWRATHALPFEAGIDAGAELVMFGHLRFDAIDPAPATMSTRWHEILRDDLGFEGVAVTDDLGMLEHSGEAEFADPVENTVRALEAGNDLLLHVGALDVDAAVEALAEAVESGRIPEERLDQAARRVLALRHSLAE</sequence>
<keyword evidence="4 8" id="KW-0378">Hydrolase</keyword>
<evidence type="ECO:0000256" key="5">
    <source>
        <dbReference type="ARBA" id="ARBA00023295"/>
    </source>
</evidence>
<dbReference type="InterPro" id="IPR017853">
    <property type="entry name" value="GH"/>
</dbReference>
<organism evidence="8 9">
    <name type="scientific">Lysobacter korlensis</name>
    <dbReference type="NCBI Taxonomy" id="553636"/>
    <lineage>
        <taxon>Bacteria</taxon>
        <taxon>Pseudomonadati</taxon>
        <taxon>Pseudomonadota</taxon>
        <taxon>Gammaproteobacteria</taxon>
        <taxon>Lysobacterales</taxon>
        <taxon>Lysobacteraceae</taxon>
        <taxon>Lysobacter</taxon>
    </lineage>
</organism>
<comment type="catalytic activity">
    <reaction evidence="1">
        <text>Hydrolysis of terminal non-reducing N-acetyl-D-hexosamine residues in N-acetyl-beta-D-hexosaminides.</text>
        <dbReference type="EC" id="3.2.1.52"/>
    </reaction>
</comment>
<evidence type="ECO:0000256" key="6">
    <source>
        <dbReference type="SAM" id="SignalP"/>
    </source>
</evidence>
<evidence type="ECO:0000256" key="2">
    <source>
        <dbReference type="ARBA" id="ARBA00005336"/>
    </source>
</evidence>
<evidence type="ECO:0000256" key="4">
    <source>
        <dbReference type="ARBA" id="ARBA00022801"/>
    </source>
</evidence>
<evidence type="ECO:0000256" key="3">
    <source>
        <dbReference type="ARBA" id="ARBA00012663"/>
    </source>
</evidence>
<evidence type="ECO:0000313" key="8">
    <source>
        <dbReference type="EMBL" id="MFC0678257.1"/>
    </source>
</evidence>
<keyword evidence="6" id="KW-0732">Signal</keyword>
<evidence type="ECO:0000313" key="9">
    <source>
        <dbReference type="Proteomes" id="UP001589896"/>
    </source>
</evidence>
<name>A0ABV6RMP5_9GAMM</name>
<accession>A0ABV6RMP5</accession>
<dbReference type="Proteomes" id="UP001589896">
    <property type="component" value="Unassembled WGS sequence"/>
</dbReference>
<keyword evidence="9" id="KW-1185">Reference proteome</keyword>
<dbReference type="InterPro" id="IPR050226">
    <property type="entry name" value="NagZ_Beta-hexosaminidase"/>
</dbReference>
<reference evidence="8 9" key="1">
    <citation type="submission" date="2024-09" db="EMBL/GenBank/DDBJ databases">
        <authorList>
            <person name="Sun Q."/>
            <person name="Mori K."/>
        </authorList>
    </citation>
    <scope>NUCLEOTIDE SEQUENCE [LARGE SCALE GENOMIC DNA]</scope>
    <source>
        <strain evidence="8 9">KCTC 23076</strain>
    </source>
</reference>
<feature type="chain" id="PRO_5046870130" description="beta-N-acetylhexosaminidase" evidence="6">
    <location>
        <begin position="24"/>
        <end position="382"/>
    </location>
</feature>
<evidence type="ECO:0000259" key="7">
    <source>
        <dbReference type="Pfam" id="PF00933"/>
    </source>
</evidence>
<dbReference type="SUPFAM" id="SSF51445">
    <property type="entry name" value="(Trans)glycosidases"/>
    <property type="match status" value="1"/>
</dbReference>
<dbReference type="PANTHER" id="PTHR30480:SF13">
    <property type="entry name" value="BETA-HEXOSAMINIDASE"/>
    <property type="match status" value="1"/>
</dbReference>
<dbReference type="GO" id="GO:0016787">
    <property type="term" value="F:hydrolase activity"/>
    <property type="evidence" value="ECO:0007669"/>
    <property type="project" value="UniProtKB-KW"/>
</dbReference>
<dbReference type="EMBL" id="JBHLTG010000002">
    <property type="protein sequence ID" value="MFC0678257.1"/>
    <property type="molecule type" value="Genomic_DNA"/>
</dbReference>
<feature type="domain" description="Glycoside hydrolase family 3 N-terminal" evidence="7">
    <location>
        <begin position="65"/>
        <end position="375"/>
    </location>
</feature>
<proteinExistence type="inferred from homology"/>